<comment type="caution">
    <text evidence="7">The sequence shown here is derived from an EMBL/GenBank/DDBJ whole genome shotgun (WGS) entry which is preliminary data.</text>
</comment>
<dbReference type="InterPro" id="IPR030660">
    <property type="entry name" value="ABC_branched_ATPase_LivF/BraG"/>
</dbReference>
<dbReference type="Proteomes" id="UP000823821">
    <property type="component" value="Unassembled WGS sequence"/>
</dbReference>
<name>A0A9D2HLS0_9BACT</name>
<dbReference type="InterPro" id="IPR003593">
    <property type="entry name" value="AAA+_ATPase"/>
</dbReference>
<dbReference type="InterPro" id="IPR017871">
    <property type="entry name" value="ABC_transporter-like_CS"/>
</dbReference>
<dbReference type="GO" id="GO:0015807">
    <property type="term" value="P:L-amino acid transport"/>
    <property type="evidence" value="ECO:0007669"/>
    <property type="project" value="TreeGrafter"/>
</dbReference>
<sequence>MLEIRNLHVRYGGIQAVQGVSLSIRRGSIVTLVGANGAGKSSIIRSIAGLNKTISGEIEFTRHEGENPVSLMGLKPEDMVRRGISLSPEGRRILPHLTVEENLRLGAYIRTDTDGIKADMERVYDLFPRLRERLWQKGGTLSGGEQQMLAVGRALMSRPDLIMLDEPSLGLAPLLVQEIFNIIRRINEQGMTVLLVEQNAFAALNVAHYAYILEVGRVVLEGPGQTLLEDPKVKEAYLGG</sequence>
<dbReference type="PIRSF" id="PIRSF039137">
    <property type="entry name" value="ABC_branched_ATPase"/>
    <property type="match status" value="1"/>
</dbReference>
<dbReference type="Gene3D" id="3.40.50.300">
    <property type="entry name" value="P-loop containing nucleotide triphosphate hydrolases"/>
    <property type="match status" value="1"/>
</dbReference>
<evidence type="ECO:0000259" key="6">
    <source>
        <dbReference type="PROSITE" id="PS50893"/>
    </source>
</evidence>
<dbReference type="GO" id="GO:0005524">
    <property type="term" value="F:ATP binding"/>
    <property type="evidence" value="ECO:0007669"/>
    <property type="project" value="UniProtKB-KW"/>
</dbReference>
<dbReference type="SMART" id="SM00382">
    <property type="entry name" value="AAA"/>
    <property type="match status" value="1"/>
</dbReference>
<keyword evidence="4 7" id="KW-0067">ATP-binding</keyword>
<evidence type="ECO:0000313" key="7">
    <source>
        <dbReference type="EMBL" id="HJA78487.1"/>
    </source>
</evidence>
<evidence type="ECO:0000256" key="2">
    <source>
        <dbReference type="ARBA" id="ARBA00022448"/>
    </source>
</evidence>
<dbReference type="Pfam" id="PF00005">
    <property type="entry name" value="ABC_tran"/>
    <property type="match status" value="1"/>
</dbReference>
<dbReference type="EMBL" id="DWZD01000018">
    <property type="protein sequence ID" value="HJA78487.1"/>
    <property type="molecule type" value="Genomic_DNA"/>
</dbReference>
<dbReference type="GO" id="GO:0016887">
    <property type="term" value="F:ATP hydrolysis activity"/>
    <property type="evidence" value="ECO:0007669"/>
    <property type="project" value="InterPro"/>
</dbReference>
<accession>A0A9D2HLS0</accession>
<dbReference type="PROSITE" id="PS50893">
    <property type="entry name" value="ABC_TRANSPORTER_2"/>
    <property type="match status" value="1"/>
</dbReference>
<dbReference type="CDD" id="cd03224">
    <property type="entry name" value="ABC_TM1139_LivF_branched"/>
    <property type="match status" value="1"/>
</dbReference>
<dbReference type="PANTHER" id="PTHR43820:SF4">
    <property type="entry name" value="HIGH-AFFINITY BRANCHED-CHAIN AMINO ACID TRANSPORT ATP-BINDING PROTEIN LIVF"/>
    <property type="match status" value="1"/>
</dbReference>
<dbReference type="InterPro" id="IPR003439">
    <property type="entry name" value="ABC_transporter-like_ATP-bd"/>
</dbReference>
<dbReference type="SUPFAM" id="SSF52540">
    <property type="entry name" value="P-loop containing nucleoside triphosphate hydrolases"/>
    <property type="match status" value="1"/>
</dbReference>
<reference evidence="7" key="1">
    <citation type="journal article" date="2021" name="PeerJ">
        <title>Extensive microbial diversity within the chicken gut microbiome revealed by metagenomics and culture.</title>
        <authorList>
            <person name="Gilroy R."/>
            <person name="Ravi A."/>
            <person name="Getino M."/>
            <person name="Pursley I."/>
            <person name="Horton D.L."/>
            <person name="Alikhan N.F."/>
            <person name="Baker D."/>
            <person name="Gharbi K."/>
            <person name="Hall N."/>
            <person name="Watson M."/>
            <person name="Adriaenssens E.M."/>
            <person name="Foster-Nyarko E."/>
            <person name="Jarju S."/>
            <person name="Secka A."/>
            <person name="Antonio M."/>
            <person name="Oren A."/>
            <person name="Chaudhuri R.R."/>
            <person name="La Ragione R."/>
            <person name="Hildebrand F."/>
            <person name="Pallen M.J."/>
        </authorList>
    </citation>
    <scope>NUCLEOTIDE SEQUENCE</scope>
    <source>
        <strain evidence="7">5032</strain>
    </source>
</reference>
<feature type="domain" description="ABC transporter" evidence="6">
    <location>
        <begin position="2"/>
        <end position="240"/>
    </location>
</feature>
<dbReference type="InterPro" id="IPR052156">
    <property type="entry name" value="BCAA_Transport_ATP-bd_LivF"/>
</dbReference>
<comment type="similarity">
    <text evidence="1">Belongs to the ABC transporter superfamily.</text>
</comment>
<reference evidence="7" key="2">
    <citation type="submission" date="2021-04" db="EMBL/GenBank/DDBJ databases">
        <authorList>
            <person name="Gilroy R."/>
        </authorList>
    </citation>
    <scope>NUCLEOTIDE SEQUENCE</scope>
    <source>
        <strain evidence="7">5032</strain>
    </source>
</reference>
<keyword evidence="2" id="KW-0813">Transport</keyword>
<dbReference type="GO" id="GO:0015658">
    <property type="term" value="F:branched-chain amino acid transmembrane transporter activity"/>
    <property type="evidence" value="ECO:0007669"/>
    <property type="project" value="InterPro"/>
</dbReference>
<evidence type="ECO:0000256" key="4">
    <source>
        <dbReference type="ARBA" id="ARBA00022840"/>
    </source>
</evidence>
<keyword evidence="3" id="KW-0547">Nucleotide-binding</keyword>
<evidence type="ECO:0000256" key="1">
    <source>
        <dbReference type="ARBA" id="ARBA00005417"/>
    </source>
</evidence>
<evidence type="ECO:0000256" key="5">
    <source>
        <dbReference type="ARBA" id="ARBA00022970"/>
    </source>
</evidence>
<dbReference type="PROSITE" id="PS00211">
    <property type="entry name" value="ABC_TRANSPORTER_1"/>
    <property type="match status" value="1"/>
</dbReference>
<proteinExistence type="inferred from homology"/>
<evidence type="ECO:0000256" key="3">
    <source>
        <dbReference type="ARBA" id="ARBA00022741"/>
    </source>
</evidence>
<keyword evidence="5" id="KW-0029">Amino-acid transport</keyword>
<organism evidence="7 8">
    <name type="scientific">Candidatus Desulfovibrio intestinavium</name>
    <dbReference type="NCBI Taxonomy" id="2838534"/>
    <lineage>
        <taxon>Bacteria</taxon>
        <taxon>Pseudomonadati</taxon>
        <taxon>Thermodesulfobacteriota</taxon>
        <taxon>Desulfovibrionia</taxon>
        <taxon>Desulfovibrionales</taxon>
        <taxon>Desulfovibrionaceae</taxon>
        <taxon>Desulfovibrio</taxon>
    </lineage>
</organism>
<gene>
    <name evidence="7" type="ORF">H9784_02795</name>
</gene>
<protein>
    <submittedName>
        <fullName evidence="7">ABC transporter ATP-binding protein</fullName>
    </submittedName>
</protein>
<dbReference type="InterPro" id="IPR027417">
    <property type="entry name" value="P-loop_NTPase"/>
</dbReference>
<dbReference type="PANTHER" id="PTHR43820">
    <property type="entry name" value="HIGH-AFFINITY BRANCHED-CHAIN AMINO ACID TRANSPORT ATP-BINDING PROTEIN LIVF"/>
    <property type="match status" value="1"/>
</dbReference>
<dbReference type="AlphaFoldDB" id="A0A9D2HLS0"/>
<evidence type="ECO:0000313" key="8">
    <source>
        <dbReference type="Proteomes" id="UP000823821"/>
    </source>
</evidence>